<comment type="caution">
    <text evidence="2">The sequence shown here is derived from an EMBL/GenBank/DDBJ whole genome shotgun (WGS) entry which is preliminary data.</text>
</comment>
<dbReference type="InterPro" id="IPR010794">
    <property type="entry name" value="MalM"/>
</dbReference>
<evidence type="ECO:0000313" key="2">
    <source>
        <dbReference type="EMBL" id="PSW16416.1"/>
    </source>
</evidence>
<organism evidence="2 3">
    <name type="scientific">Photobacterium rosenbergii</name>
    <dbReference type="NCBI Taxonomy" id="294936"/>
    <lineage>
        <taxon>Bacteria</taxon>
        <taxon>Pseudomonadati</taxon>
        <taxon>Pseudomonadota</taxon>
        <taxon>Gammaproteobacteria</taxon>
        <taxon>Vibrionales</taxon>
        <taxon>Vibrionaceae</taxon>
        <taxon>Photobacterium</taxon>
    </lineage>
</organism>
<feature type="chain" id="PRO_5015574212" description="Transcriptional regulator" evidence="1">
    <location>
        <begin position="23"/>
        <end position="277"/>
    </location>
</feature>
<protein>
    <recommendedName>
        <fullName evidence="4">Transcriptional regulator</fullName>
    </recommendedName>
</protein>
<evidence type="ECO:0008006" key="4">
    <source>
        <dbReference type="Google" id="ProtNLM"/>
    </source>
</evidence>
<evidence type="ECO:0000313" key="3">
    <source>
        <dbReference type="Proteomes" id="UP000241346"/>
    </source>
</evidence>
<sequence>MLKSISIILSLCIIMTSGCSSAPEVSTQAKSPTKNRAVSAAELNWQELAMPLDINFEFNETSQVLVSDESTGPVASFVIPVTSTPIEMVLTSYVDSKLTLYNPNVLVTDPEGEVLYHIESGEFKYIPARLLQGDQVQAKFTIVPKFGTERVNVLIYTTAEDLKGSTTVLHPAKAFAIGKGNQPPSIPDLTALHSKYGQLHLTALASGHGHQGSAYAATEYQPARDSGNIDYLDSIQNSVEQGDMDQAITLLNEAEKRGVPNARETFINAVENQKGVN</sequence>
<dbReference type="GO" id="GO:0042597">
    <property type="term" value="C:periplasmic space"/>
    <property type="evidence" value="ECO:0007669"/>
    <property type="project" value="InterPro"/>
</dbReference>
<dbReference type="OrthoDB" id="5812146at2"/>
<proteinExistence type="predicted"/>
<accession>A0A2T3NLL7</accession>
<dbReference type="Pfam" id="PF07148">
    <property type="entry name" value="MalM"/>
    <property type="match status" value="1"/>
</dbReference>
<gene>
    <name evidence="2" type="ORF">C9J01_05305</name>
</gene>
<name>A0A2T3NLL7_9GAMM</name>
<keyword evidence="1" id="KW-0732">Signal</keyword>
<reference evidence="2 3" key="1">
    <citation type="submission" date="2018-03" db="EMBL/GenBank/DDBJ databases">
        <title>Whole genome sequencing of Histamine producing bacteria.</title>
        <authorList>
            <person name="Butler K."/>
        </authorList>
    </citation>
    <scope>NUCLEOTIDE SEQUENCE [LARGE SCALE GENOMIC DNA]</scope>
    <source>
        <strain evidence="2 3">DSM 19138</strain>
    </source>
</reference>
<dbReference type="GO" id="GO:0008643">
    <property type="term" value="P:carbohydrate transport"/>
    <property type="evidence" value="ECO:0007669"/>
    <property type="project" value="InterPro"/>
</dbReference>
<dbReference type="Proteomes" id="UP000241346">
    <property type="component" value="Unassembled WGS sequence"/>
</dbReference>
<dbReference type="RefSeq" id="WP_107297037.1">
    <property type="nucleotide sequence ID" value="NZ_PYMB01000001.1"/>
</dbReference>
<evidence type="ECO:0000256" key="1">
    <source>
        <dbReference type="SAM" id="SignalP"/>
    </source>
</evidence>
<dbReference type="AlphaFoldDB" id="A0A2T3NLL7"/>
<dbReference type="EMBL" id="PYMB01000001">
    <property type="protein sequence ID" value="PSW16416.1"/>
    <property type="molecule type" value="Genomic_DNA"/>
</dbReference>
<dbReference type="PROSITE" id="PS51257">
    <property type="entry name" value="PROKAR_LIPOPROTEIN"/>
    <property type="match status" value="1"/>
</dbReference>
<feature type="signal peptide" evidence="1">
    <location>
        <begin position="1"/>
        <end position="22"/>
    </location>
</feature>